<protein>
    <submittedName>
        <fullName evidence="1">Uncharacterized protein</fullName>
    </submittedName>
</protein>
<organism evidence="1 2">
    <name type="scientific">Larinioides sclopetarius</name>
    <dbReference type="NCBI Taxonomy" id="280406"/>
    <lineage>
        <taxon>Eukaryota</taxon>
        <taxon>Metazoa</taxon>
        <taxon>Ecdysozoa</taxon>
        <taxon>Arthropoda</taxon>
        <taxon>Chelicerata</taxon>
        <taxon>Arachnida</taxon>
        <taxon>Araneae</taxon>
        <taxon>Araneomorphae</taxon>
        <taxon>Entelegynae</taxon>
        <taxon>Araneoidea</taxon>
        <taxon>Araneidae</taxon>
        <taxon>Larinioides</taxon>
    </lineage>
</organism>
<dbReference type="EMBL" id="CAXIEN010000016">
    <property type="protein sequence ID" value="CAL1265130.1"/>
    <property type="molecule type" value="Genomic_DNA"/>
</dbReference>
<evidence type="ECO:0000313" key="2">
    <source>
        <dbReference type="Proteomes" id="UP001497382"/>
    </source>
</evidence>
<gene>
    <name evidence="1" type="ORF">LARSCL_LOCUS2354</name>
</gene>
<comment type="caution">
    <text evidence="1">The sequence shown here is derived from an EMBL/GenBank/DDBJ whole genome shotgun (WGS) entry which is preliminary data.</text>
</comment>
<keyword evidence="2" id="KW-1185">Reference proteome</keyword>
<sequence>MDQKRKKELSIERHRPYETYQKLTFFEIEKTVFEKNDSEDDARKNLIKNYLSFCNYEAKDLIE</sequence>
<reference evidence="1 2" key="1">
    <citation type="submission" date="2024-04" db="EMBL/GenBank/DDBJ databases">
        <authorList>
            <person name="Rising A."/>
            <person name="Reimegard J."/>
            <person name="Sonavane S."/>
            <person name="Akerstrom W."/>
            <person name="Nylinder S."/>
            <person name="Hedman E."/>
            <person name="Kallberg Y."/>
        </authorList>
    </citation>
    <scope>NUCLEOTIDE SEQUENCE [LARGE SCALE GENOMIC DNA]</scope>
</reference>
<accession>A0AAV1Z482</accession>
<dbReference type="Proteomes" id="UP001497382">
    <property type="component" value="Unassembled WGS sequence"/>
</dbReference>
<dbReference type="AlphaFoldDB" id="A0AAV1Z482"/>
<evidence type="ECO:0000313" key="1">
    <source>
        <dbReference type="EMBL" id="CAL1265130.1"/>
    </source>
</evidence>
<proteinExistence type="predicted"/>
<name>A0AAV1Z482_9ARAC</name>